<evidence type="ECO:0000256" key="2">
    <source>
        <dbReference type="ARBA" id="ARBA00012438"/>
    </source>
</evidence>
<comment type="caution">
    <text evidence="13">The sequence shown here is derived from an EMBL/GenBank/DDBJ whole genome shotgun (WGS) entry which is preliminary data.</text>
</comment>
<dbReference type="Gene3D" id="3.30.565.10">
    <property type="entry name" value="Histidine kinase-like ATPase, C-terminal domain"/>
    <property type="match status" value="1"/>
</dbReference>
<dbReference type="Pfam" id="PF02518">
    <property type="entry name" value="HATPase_c"/>
    <property type="match status" value="1"/>
</dbReference>
<dbReference type="InterPro" id="IPR011712">
    <property type="entry name" value="Sig_transdc_His_kin_sub3_dim/P"/>
</dbReference>
<feature type="transmembrane region" description="Helical" evidence="10">
    <location>
        <begin position="156"/>
        <end position="173"/>
    </location>
</feature>
<dbReference type="EMBL" id="JBCLVG010000001">
    <property type="protein sequence ID" value="MEN1945755.1"/>
    <property type="molecule type" value="Genomic_DNA"/>
</dbReference>
<evidence type="ECO:0000256" key="6">
    <source>
        <dbReference type="ARBA" id="ARBA00022777"/>
    </source>
</evidence>
<evidence type="ECO:0000313" key="14">
    <source>
        <dbReference type="Proteomes" id="UP001425155"/>
    </source>
</evidence>
<name>A0ABU9W199_9MICO</name>
<dbReference type="PANTHER" id="PTHR24421:SF10">
    <property type="entry name" value="NITRATE_NITRITE SENSOR PROTEIN NARQ"/>
    <property type="match status" value="1"/>
</dbReference>
<reference evidence="13 14" key="1">
    <citation type="submission" date="2024-03" db="EMBL/GenBank/DDBJ databases">
        <title>YIM 134122 draft genome.</title>
        <authorList>
            <person name="Zuo S."/>
            <person name="Xiong L."/>
        </authorList>
    </citation>
    <scope>NUCLEOTIDE SEQUENCE [LARGE SCALE GENOMIC DNA]</scope>
    <source>
        <strain evidence="13 14">YIM 134122</strain>
    </source>
</reference>
<dbReference type="CDD" id="cd16917">
    <property type="entry name" value="HATPase_UhpB-NarQ-NarX-like"/>
    <property type="match status" value="1"/>
</dbReference>
<keyword evidence="10" id="KW-0812">Transmembrane</keyword>
<evidence type="ECO:0000256" key="8">
    <source>
        <dbReference type="ARBA" id="ARBA00023012"/>
    </source>
</evidence>
<dbReference type="InterPro" id="IPR036890">
    <property type="entry name" value="HATPase_C_sf"/>
</dbReference>
<keyword evidence="6 13" id="KW-0418">Kinase</keyword>
<feature type="transmembrane region" description="Helical" evidence="10">
    <location>
        <begin position="130"/>
        <end position="149"/>
    </location>
</feature>
<sequence length="404" mass="42954">MPNSERWSHPGAPGLGAAGPSGRPWGRWFEEPRPRRRVRWFSVVFSQIVQLPVLVWLIASGAESGQLAASVIAFAASYLLLLAPRHPGPTVIAIAVAIAPALVVIPAGPPVAAVPLAFAVVQATARGARVWVWSTIGVGVVAALVYGAVSAAWPSLVRSLIVLLVLSILVGAGEAVRSRVERYEAFREKQLRTRQSEAELERLRIARELHDVLAHSLSSINVQAGMGLHLMETQPERAAEALANIKETSRTALDEVRGVLGFLRSGDDDAPLVPEPGLARLPALAASLEALGVMVTLKGELSAEPPPATDRTIYRIVQEALTNVTRHSEARTAVVELSTIDGVDIVSISDSGTGHGTDPIEEGRGFLGMRERATLVGGTVNADWQAAGGLRVEVRIPRSEEALP</sequence>
<feature type="domain" description="Histidine kinase/HSP90-like ATPase" evidence="11">
    <location>
        <begin position="311"/>
        <end position="398"/>
    </location>
</feature>
<dbReference type="Pfam" id="PF07730">
    <property type="entry name" value="HisKA_3"/>
    <property type="match status" value="1"/>
</dbReference>
<proteinExistence type="predicted"/>
<keyword evidence="7" id="KW-0067">ATP-binding</keyword>
<dbReference type="Proteomes" id="UP001425155">
    <property type="component" value="Unassembled WGS sequence"/>
</dbReference>
<evidence type="ECO:0000256" key="7">
    <source>
        <dbReference type="ARBA" id="ARBA00022840"/>
    </source>
</evidence>
<evidence type="ECO:0000259" key="11">
    <source>
        <dbReference type="Pfam" id="PF02518"/>
    </source>
</evidence>
<gene>
    <name evidence="13" type="ORF">WJX64_04280</name>
</gene>
<keyword evidence="5" id="KW-0547">Nucleotide-binding</keyword>
<evidence type="ECO:0000256" key="10">
    <source>
        <dbReference type="SAM" id="Phobius"/>
    </source>
</evidence>
<feature type="transmembrane region" description="Helical" evidence="10">
    <location>
        <begin position="90"/>
        <end position="118"/>
    </location>
</feature>
<keyword evidence="3" id="KW-0597">Phosphoprotein</keyword>
<evidence type="ECO:0000256" key="1">
    <source>
        <dbReference type="ARBA" id="ARBA00000085"/>
    </source>
</evidence>
<dbReference type="InterPro" id="IPR050482">
    <property type="entry name" value="Sensor_HK_TwoCompSys"/>
</dbReference>
<evidence type="ECO:0000313" key="13">
    <source>
        <dbReference type="EMBL" id="MEN1945755.1"/>
    </source>
</evidence>
<keyword evidence="8" id="KW-0902">Two-component regulatory system</keyword>
<keyword evidence="4" id="KW-0808">Transferase</keyword>
<evidence type="ECO:0000256" key="5">
    <source>
        <dbReference type="ARBA" id="ARBA00022741"/>
    </source>
</evidence>
<protein>
    <recommendedName>
        <fullName evidence="2">histidine kinase</fullName>
        <ecNumber evidence="2">2.7.13.3</ecNumber>
    </recommendedName>
</protein>
<dbReference type="RefSeq" id="WP_342112153.1">
    <property type="nucleotide sequence ID" value="NZ_JBCAUN010000001.1"/>
</dbReference>
<feature type="transmembrane region" description="Helical" evidence="10">
    <location>
        <begin position="40"/>
        <end position="59"/>
    </location>
</feature>
<dbReference type="PANTHER" id="PTHR24421">
    <property type="entry name" value="NITRATE/NITRITE SENSOR PROTEIN NARX-RELATED"/>
    <property type="match status" value="1"/>
</dbReference>
<evidence type="ECO:0000259" key="12">
    <source>
        <dbReference type="Pfam" id="PF07730"/>
    </source>
</evidence>
<accession>A0ABU9W199</accession>
<feature type="region of interest" description="Disordered" evidence="9">
    <location>
        <begin position="1"/>
        <end position="23"/>
    </location>
</feature>
<feature type="transmembrane region" description="Helical" evidence="10">
    <location>
        <begin position="65"/>
        <end position="83"/>
    </location>
</feature>
<evidence type="ECO:0000256" key="4">
    <source>
        <dbReference type="ARBA" id="ARBA00022679"/>
    </source>
</evidence>
<dbReference type="EC" id="2.7.13.3" evidence="2"/>
<dbReference type="Gene3D" id="1.20.5.1930">
    <property type="match status" value="1"/>
</dbReference>
<dbReference type="SUPFAM" id="SSF55874">
    <property type="entry name" value="ATPase domain of HSP90 chaperone/DNA topoisomerase II/histidine kinase"/>
    <property type="match status" value="1"/>
</dbReference>
<evidence type="ECO:0000256" key="3">
    <source>
        <dbReference type="ARBA" id="ARBA00022553"/>
    </source>
</evidence>
<organism evidence="13 14">
    <name type="scientific">Leifsonia stereocauli</name>
    <dbReference type="NCBI Taxonomy" id="3134136"/>
    <lineage>
        <taxon>Bacteria</taxon>
        <taxon>Bacillati</taxon>
        <taxon>Actinomycetota</taxon>
        <taxon>Actinomycetes</taxon>
        <taxon>Micrococcales</taxon>
        <taxon>Microbacteriaceae</taxon>
        <taxon>Leifsonia</taxon>
    </lineage>
</organism>
<dbReference type="InterPro" id="IPR003594">
    <property type="entry name" value="HATPase_dom"/>
</dbReference>
<comment type="catalytic activity">
    <reaction evidence="1">
        <text>ATP + protein L-histidine = ADP + protein N-phospho-L-histidine.</text>
        <dbReference type="EC" id="2.7.13.3"/>
    </reaction>
</comment>
<feature type="domain" description="Signal transduction histidine kinase subgroup 3 dimerisation and phosphoacceptor" evidence="12">
    <location>
        <begin position="201"/>
        <end position="267"/>
    </location>
</feature>
<keyword evidence="10" id="KW-1133">Transmembrane helix</keyword>
<keyword evidence="14" id="KW-1185">Reference proteome</keyword>
<evidence type="ECO:0000256" key="9">
    <source>
        <dbReference type="SAM" id="MobiDB-lite"/>
    </source>
</evidence>
<keyword evidence="10" id="KW-0472">Membrane</keyword>
<dbReference type="GO" id="GO:0016301">
    <property type="term" value="F:kinase activity"/>
    <property type="evidence" value="ECO:0007669"/>
    <property type="project" value="UniProtKB-KW"/>
</dbReference>